<dbReference type="Proteomes" id="UP000198418">
    <property type="component" value="Unassembled WGS sequence"/>
</dbReference>
<dbReference type="EMBL" id="FYDG01000010">
    <property type="protein sequence ID" value="SNB78872.1"/>
    <property type="molecule type" value="Genomic_DNA"/>
</dbReference>
<dbReference type="NCBIfam" id="NF005968">
    <property type="entry name" value="PRK08057.1-2"/>
    <property type="match status" value="1"/>
</dbReference>
<reference evidence="5" key="1">
    <citation type="submission" date="2017-06" db="EMBL/GenBank/DDBJ databases">
        <authorList>
            <person name="Varghese N."/>
            <person name="Submissions S."/>
        </authorList>
    </citation>
    <scope>NUCLEOTIDE SEQUENCE [LARGE SCALE GENOMIC DNA]</scope>
    <source>
        <strain evidence="5">DSM 137</strain>
    </source>
</reference>
<keyword evidence="2" id="KW-0169">Cobalamin biosynthesis</keyword>
<dbReference type="AlphaFoldDB" id="A0A212S168"/>
<dbReference type="GO" id="GO:0009236">
    <property type="term" value="P:cobalamin biosynthetic process"/>
    <property type="evidence" value="ECO:0007669"/>
    <property type="project" value="UniProtKB-UniPathway"/>
</dbReference>
<evidence type="ECO:0000256" key="3">
    <source>
        <dbReference type="ARBA" id="ARBA00023002"/>
    </source>
</evidence>
<dbReference type="PANTHER" id="PTHR36925:SF1">
    <property type="entry name" value="COBALT-PRECORRIN-6A REDUCTASE"/>
    <property type="match status" value="1"/>
</dbReference>
<protein>
    <submittedName>
        <fullName evidence="4">Precorrin-6A reductase</fullName>
    </submittedName>
</protein>
<organism evidence="4 5">
    <name type="scientific">Rhodoblastus acidophilus</name>
    <name type="common">Rhodopseudomonas acidophila</name>
    <dbReference type="NCBI Taxonomy" id="1074"/>
    <lineage>
        <taxon>Bacteria</taxon>
        <taxon>Pseudomonadati</taxon>
        <taxon>Pseudomonadota</taxon>
        <taxon>Alphaproteobacteria</taxon>
        <taxon>Hyphomicrobiales</taxon>
        <taxon>Rhodoblastaceae</taxon>
        <taxon>Rhodoblastus</taxon>
    </lineage>
</organism>
<keyword evidence="3" id="KW-0560">Oxidoreductase</keyword>
<accession>A0A212S168</accession>
<evidence type="ECO:0000256" key="2">
    <source>
        <dbReference type="ARBA" id="ARBA00022573"/>
    </source>
</evidence>
<evidence type="ECO:0000256" key="1">
    <source>
        <dbReference type="ARBA" id="ARBA00004953"/>
    </source>
</evidence>
<gene>
    <name evidence="4" type="ORF">SAMN06265338_11093</name>
</gene>
<evidence type="ECO:0000313" key="4">
    <source>
        <dbReference type="EMBL" id="SNB78872.1"/>
    </source>
</evidence>
<keyword evidence="5" id="KW-1185">Reference proteome</keyword>
<name>A0A212S168_RHOAC</name>
<dbReference type="GO" id="GO:0016994">
    <property type="term" value="F:precorrin-6A reductase activity"/>
    <property type="evidence" value="ECO:0007669"/>
    <property type="project" value="InterPro"/>
</dbReference>
<dbReference type="PANTHER" id="PTHR36925">
    <property type="entry name" value="COBALT-PRECORRIN-6A REDUCTASE"/>
    <property type="match status" value="1"/>
</dbReference>
<proteinExistence type="predicted"/>
<dbReference type="NCBIfam" id="TIGR00715">
    <property type="entry name" value="precor6x_red"/>
    <property type="match status" value="1"/>
</dbReference>
<dbReference type="RefSeq" id="WP_088521739.1">
    <property type="nucleotide sequence ID" value="NZ_FYDG01000010.1"/>
</dbReference>
<sequence>MGILLLGGSSEASLLARELSGRGDVAATLSLAGRTKNPAALPLPTRIGGFGGVEGLIAYLKAEDVGAVIDATHPFAAQMKRHAFEACAATNTPLCAFTRAPWIAAEGDNWIEVDDAAAAARALGDEPKRVFLTTGRLQAGAFAGPSPHHFVLRSIDAPEPDHLPASLDLVLARGPFSIADEIALMRDKRIDIVVSKNAGGEATRAKIDAARELGLPVVMIRRPKTPERPVFVRVEDALGWIEAHRFAS</sequence>
<dbReference type="Pfam" id="PF02571">
    <property type="entry name" value="CbiJ"/>
    <property type="match status" value="1"/>
</dbReference>
<dbReference type="InterPro" id="IPR003723">
    <property type="entry name" value="Precorrin-6x_reduct"/>
</dbReference>
<comment type="pathway">
    <text evidence="1">Cofactor biosynthesis; adenosylcobalamin biosynthesis.</text>
</comment>
<dbReference type="UniPathway" id="UPA00148"/>
<dbReference type="PROSITE" id="PS51014">
    <property type="entry name" value="COBK_CBIJ"/>
    <property type="match status" value="1"/>
</dbReference>
<dbReference type="OrthoDB" id="5183775at2"/>
<evidence type="ECO:0000313" key="5">
    <source>
        <dbReference type="Proteomes" id="UP000198418"/>
    </source>
</evidence>